<accession>A0ABY0HKM1</accession>
<evidence type="ECO:0000256" key="2">
    <source>
        <dbReference type="SAM" id="MobiDB-lite"/>
    </source>
</evidence>
<dbReference type="Pfam" id="PF11905">
    <property type="entry name" value="DUF3425"/>
    <property type="match status" value="1"/>
</dbReference>
<name>A0ABY0HKM1_9PEZI</name>
<gene>
    <name evidence="3" type="ORF">DL762_001478</name>
</gene>
<comment type="caution">
    <text evidence="3">The sequence shown here is derived from an EMBL/GenBank/DDBJ whole genome shotgun (WGS) entry which is preliminary data.</text>
</comment>
<feature type="region of interest" description="Disordered" evidence="2">
    <location>
        <begin position="221"/>
        <end position="266"/>
    </location>
</feature>
<dbReference type="EMBL" id="QJNS01000024">
    <property type="protein sequence ID" value="RYO92772.1"/>
    <property type="molecule type" value="Genomic_DNA"/>
</dbReference>
<evidence type="ECO:0000256" key="1">
    <source>
        <dbReference type="SAM" id="Coils"/>
    </source>
</evidence>
<dbReference type="CDD" id="cd14688">
    <property type="entry name" value="bZIP_YAP"/>
    <property type="match status" value="1"/>
</dbReference>
<sequence>MFPSYTTPPYSSAFSTGSHPTTADTPVPVAPLSPAAPSSAPAVANNQSRHNSSTSSPFTTEPAFDGPTPTRLGAEAVAPLPADSHKRALPCDGRLSPDSRVPSPAAHHTGRDDSSIVQGAQRSKKRKTAPSARGVANLTPEQLAKKRANDREAQRAIRERTKNQIESLERRIRELTSQRPYQELQAVVRAKEAVEAENADIKNRLASIMALIQPILPSHQGAAGGESYTPPVPAQSFVPLHSTPQVPPSISSANNASPAPSAASPASVDTPYYAGGIPNASVQPQPSPKFPHAGVLGQQRQDLLHNLDLGAGEHLKLDFLLDASQRVYRIPTGPEGPQDTPAYRHLPMKHDWNGSSPAVTSSAMSGGSSLQLDVSSEHTTRNPDSPSEYWNIPIKNCGPTCTLDTILLAFMNERRQRAAEGVPTREVVGPRYPSVSSLLNPATSAYAHPVSKVFADIIRTFPGICTLPEKVASLYVMFVIMRWRINPSQETYDMLPAWAHPTAAQQAVPHPAWLDNLPFPEMRERLVREHYGSHQPGGPLLFDDFFIPYTATLSVNWPYEPTDTLLQSPDGGQLLINPVFERHIRRLENWSFGESFDKAFPQLRGSYNLKRNSGGGGGVGSGPPPDMVA</sequence>
<keyword evidence="4" id="KW-1185">Reference proteome</keyword>
<dbReference type="PANTHER" id="PTHR37012">
    <property type="entry name" value="B-ZIP TRANSCRIPTION FACTOR (EUROFUNG)-RELATED"/>
    <property type="match status" value="1"/>
</dbReference>
<reference evidence="3 4" key="1">
    <citation type="submission" date="2018-06" db="EMBL/GenBank/DDBJ databases">
        <title>Complete Genomes of Monosporascus.</title>
        <authorList>
            <person name="Robinson A.J."/>
            <person name="Natvig D.O."/>
        </authorList>
    </citation>
    <scope>NUCLEOTIDE SEQUENCE [LARGE SCALE GENOMIC DNA]</scope>
    <source>
        <strain evidence="3 4">CBS 609.92</strain>
    </source>
</reference>
<keyword evidence="1" id="KW-0175">Coiled coil</keyword>
<protein>
    <recommendedName>
        <fullName evidence="5">BZIP domain-containing protein</fullName>
    </recommendedName>
</protein>
<feature type="region of interest" description="Disordered" evidence="2">
    <location>
        <begin position="610"/>
        <end position="629"/>
    </location>
</feature>
<organism evidence="3 4">
    <name type="scientific">Monosporascus cannonballus</name>
    <dbReference type="NCBI Taxonomy" id="155416"/>
    <lineage>
        <taxon>Eukaryota</taxon>
        <taxon>Fungi</taxon>
        <taxon>Dikarya</taxon>
        <taxon>Ascomycota</taxon>
        <taxon>Pezizomycotina</taxon>
        <taxon>Sordariomycetes</taxon>
        <taxon>Xylariomycetidae</taxon>
        <taxon>Xylariales</taxon>
        <taxon>Xylariales incertae sedis</taxon>
        <taxon>Monosporascus</taxon>
    </lineage>
</organism>
<evidence type="ECO:0000313" key="3">
    <source>
        <dbReference type="EMBL" id="RYO92772.1"/>
    </source>
</evidence>
<feature type="compositionally biased region" description="Polar residues" evidence="2">
    <location>
        <begin position="1"/>
        <end position="19"/>
    </location>
</feature>
<evidence type="ECO:0000313" key="4">
    <source>
        <dbReference type="Proteomes" id="UP000294003"/>
    </source>
</evidence>
<dbReference type="Proteomes" id="UP000294003">
    <property type="component" value="Unassembled WGS sequence"/>
</dbReference>
<dbReference type="PANTHER" id="PTHR37012:SF2">
    <property type="entry name" value="BZIP DOMAIN-CONTAINING PROTEIN-RELATED"/>
    <property type="match status" value="1"/>
</dbReference>
<feature type="coiled-coil region" evidence="1">
    <location>
        <begin position="151"/>
        <end position="211"/>
    </location>
</feature>
<feature type="compositionally biased region" description="Polar residues" evidence="2">
    <location>
        <begin position="45"/>
        <end position="59"/>
    </location>
</feature>
<feature type="compositionally biased region" description="Polar residues" evidence="2">
    <location>
        <begin position="353"/>
        <end position="374"/>
    </location>
</feature>
<feature type="compositionally biased region" description="Low complexity" evidence="2">
    <location>
        <begin position="248"/>
        <end position="266"/>
    </location>
</feature>
<evidence type="ECO:0008006" key="5">
    <source>
        <dbReference type="Google" id="ProtNLM"/>
    </source>
</evidence>
<dbReference type="Gene3D" id="1.20.5.170">
    <property type="match status" value="1"/>
</dbReference>
<feature type="region of interest" description="Disordered" evidence="2">
    <location>
        <begin position="352"/>
        <end position="387"/>
    </location>
</feature>
<feature type="compositionally biased region" description="Low complexity" evidence="2">
    <location>
        <begin position="20"/>
        <end position="44"/>
    </location>
</feature>
<dbReference type="InterPro" id="IPR021833">
    <property type="entry name" value="DUF3425"/>
</dbReference>
<proteinExistence type="predicted"/>
<feature type="region of interest" description="Disordered" evidence="2">
    <location>
        <begin position="1"/>
        <end position="137"/>
    </location>
</feature>